<evidence type="ECO:0000256" key="2">
    <source>
        <dbReference type="ARBA" id="ARBA00022777"/>
    </source>
</evidence>
<evidence type="ECO:0000259" key="3">
    <source>
        <dbReference type="Pfam" id="PF03976"/>
    </source>
</evidence>
<dbReference type="PIRSF" id="PIRSF028756">
    <property type="entry name" value="PPK2_prd"/>
    <property type="match status" value="1"/>
</dbReference>
<accession>A0A7C8BS08</accession>
<dbReference type="InterPro" id="IPR027417">
    <property type="entry name" value="P-loop_NTPase"/>
</dbReference>
<sequence>MKTPWKEDPRDTLLVGADFDLAQVDTGRMPGWRQDADPEAWLRETAGELADLQERLFANGQTSTGAHRSVLLVLQGMDTAGKGGIVRHVIGAVDPQGVHIHGFKTPTPEEQRHDFLWRVRRELPEVGLIGVFDRSHYEDVLIHRVRHLDTMDVIERRYGIITDFEEELVEQGMAVVKIMLHISRDEQRRRLLSRLDHPEKHWKFSPGDVTERALWPAYQEAYQIALTRTSTGHAPWYAVPADSKPHARAAVQQILIETLRDLDLQWPVADFDVAEERRRLAES</sequence>
<dbReference type="SUPFAM" id="SSF52540">
    <property type="entry name" value="P-loop containing nucleoside triphosphate hydrolases"/>
    <property type="match status" value="1"/>
</dbReference>
<gene>
    <name evidence="4" type="ORF">F8O02_04110</name>
</gene>
<dbReference type="GO" id="GO:0008976">
    <property type="term" value="F:polyphosphate kinase activity"/>
    <property type="evidence" value="ECO:0007669"/>
    <property type="project" value="InterPro"/>
</dbReference>
<dbReference type="RefSeq" id="WP_158035960.1">
    <property type="nucleotide sequence ID" value="NZ_BAAAZV010000003.1"/>
</dbReference>
<dbReference type="OrthoDB" id="9775224at2"/>
<dbReference type="PANTHER" id="PTHR34383:SF3">
    <property type="entry name" value="POLYPHOSPHATE:AMP PHOSPHOTRANSFERASE"/>
    <property type="match status" value="1"/>
</dbReference>
<evidence type="ECO:0000256" key="1">
    <source>
        <dbReference type="ARBA" id="ARBA00022679"/>
    </source>
</evidence>
<keyword evidence="5" id="KW-1185">Reference proteome</keyword>
<organism evidence="4 5">
    <name type="scientific">Pseudoclavibacter caeni</name>
    <dbReference type="NCBI Taxonomy" id="908846"/>
    <lineage>
        <taxon>Bacteria</taxon>
        <taxon>Bacillati</taxon>
        <taxon>Actinomycetota</taxon>
        <taxon>Actinomycetes</taxon>
        <taxon>Micrococcales</taxon>
        <taxon>Microbacteriaceae</taxon>
        <taxon>Pseudoclavibacter</taxon>
    </lineage>
</organism>
<dbReference type="GO" id="GO:0006797">
    <property type="term" value="P:polyphosphate metabolic process"/>
    <property type="evidence" value="ECO:0007669"/>
    <property type="project" value="InterPro"/>
</dbReference>
<dbReference type="InterPro" id="IPR016898">
    <property type="entry name" value="Polyphosphate_phosphotransfera"/>
</dbReference>
<dbReference type="PANTHER" id="PTHR34383">
    <property type="entry name" value="POLYPHOSPHATE:AMP PHOSPHOTRANSFERASE-RELATED"/>
    <property type="match status" value="1"/>
</dbReference>
<proteinExistence type="predicted"/>
<name>A0A7C8BS08_9MICO</name>
<dbReference type="NCBIfam" id="TIGR03709">
    <property type="entry name" value="PPK2_rel_1"/>
    <property type="match status" value="1"/>
</dbReference>
<comment type="caution">
    <text evidence="4">The sequence shown here is derived from an EMBL/GenBank/DDBJ whole genome shotgun (WGS) entry which is preliminary data.</text>
</comment>
<dbReference type="AlphaFoldDB" id="A0A7C8BS08"/>
<dbReference type="InterPro" id="IPR022300">
    <property type="entry name" value="PPK2-rel_1"/>
</dbReference>
<dbReference type="Pfam" id="PF03976">
    <property type="entry name" value="PPK2"/>
    <property type="match status" value="1"/>
</dbReference>
<keyword evidence="1" id="KW-0808">Transferase</keyword>
<keyword evidence="2 4" id="KW-0418">Kinase</keyword>
<dbReference type="InterPro" id="IPR022488">
    <property type="entry name" value="PPK2-related"/>
</dbReference>
<dbReference type="Proteomes" id="UP000481339">
    <property type="component" value="Unassembled WGS sequence"/>
</dbReference>
<reference evidence="4 5" key="1">
    <citation type="submission" date="2019-09" db="EMBL/GenBank/DDBJ databases">
        <title>Phylogeny of genus Pseudoclavibacter and closely related genus.</title>
        <authorList>
            <person name="Li Y."/>
        </authorList>
    </citation>
    <scope>NUCLEOTIDE SEQUENCE [LARGE SCALE GENOMIC DNA]</scope>
    <source>
        <strain evidence="4 5">JCM 16921</strain>
    </source>
</reference>
<dbReference type="EMBL" id="WBKA01000002">
    <property type="protein sequence ID" value="KAB1633038.1"/>
    <property type="molecule type" value="Genomic_DNA"/>
</dbReference>
<evidence type="ECO:0000313" key="5">
    <source>
        <dbReference type="Proteomes" id="UP000481339"/>
    </source>
</evidence>
<evidence type="ECO:0000313" key="4">
    <source>
        <dbReference type="EMBL" id="KAB1633038.1"/>
    </source>
</evidence>
<feature type="domain" description="Polyphosphate kinase-2-related" evidence="3">
    <location>
        <begin position="46"/>
        <end position="261"/>
    </location>
</feature>
<dbReference type="Gene3D" id="3.40.50.300">
    <property type="entry name" value="P-loop containing nucleotide triphosphate hydrolases"/>
    <property type="match status" value="1"/>
</dbReference>
<protein>
    <submittedName>
        <fullName evidence="4">Polyphosphate kinase 2 family protein</fullName>
    </submittedName>
</protein>